<evidence type="ECO:0000313" key="2">
    <source>
        <dbReference type="Proteomes" id="UP000828390"/>
    </source>
</evidence>
<sequence>MRPIVRPNGMMGCISYADSVRKESGQKSATPMRMKMKELSPPLINNRWATQHKVFIN</sequence>
<reference evidence="1" key="1">
    <citation type="journal article" date="2019" name="bioRxiv">
        <title>The Genome of the Zebra Mussel, Dreissena polymorpha: A Resource for Invasive Species Research.</title>
        <authorList>
            <person name="McCartney M.A."/>
            <person name="Auch B."/>
            <person name="Kono T."/>
            <person name="Mallez S."/>
            <person name="Zhang Y."/>
            <person name="Obille A."/>
            <person name="Becker A."/>
            <person name="Abrahante J.E."/>
            <person name="Garbe J."/>
            <person name="Badalamenti J.P."/>
            <person name="Herman A."/>
            <person name="Mangelson H."/>
            <person name="Liachko I."/>
            <person name="Sullivan S."/>
            <person name="Sone E.D."/>
            <person name="Koren S."/>
            <person name="Silverstein K.A.T."/>
            <person name="Beckman K.B."/>
            <person name="Gohl D.M."/>
        </authorList>
    </citation>
    <scope>NUCLEOTIDE SEQUENCE</scope>
    <source>
        <strain evidence="1">Duluth1</strain>
        <tissue evidence="1">Whole animal</tissue>
    </source>
</reference>
<evidence type="ECO:0000313" key="1">
    <source>
        <dbReference type="EMBL" id="KAH3786026.1"/>
    </source>
</evidence>
<accession>A0A9D4EX55</accession>
<keyword evidence="2" id="KW-1185">Reference proteome</keyword>
<name>A0A9D4EX55_DREPO</name>
<reference evidence="1" key="2">
    <citation type="submission" date="2020-11" db="EMBL/GenBank/DDBJ databases">
        <authorList>
            <person name="McCartney M.A."/>
            <person name="Auch B."/>
            <person name="Kono T."/>
            <person name="Mallez S."/>
            <person name="Becker A."/>
            <person name="Gohl D.M."/>
            <person name="Silverstein K.A.T."/>
            <person name="Koren S."/>
            <person name="Bechman K.B."/>
            <person name="Herman A."/>
            <person name="Abrahante J.E."/>
            <person name="Garbe J."/>
        </authorList>
    </citation>
    <scope>NUCLEOTIDE SEQUENCE</scope>
    <source>
        <strain evidence="1">Duluth1</strain>
        <tissue evidence="1">Whole animal</tissue>
    </source>
</reference>
<protein>
    <submittedName>
        <fullName evidence="1">Uncharacterized protein</fullName>
    </submittedName>
</protein>
<dbReference type="EMBL" id="JAIWYP010000008">
    <property type="protein sequence ID" value="KAH3786026.1"/>
    <property type="molecule type" value="Genomic_DNA"/>
</dbReference>
<dbReference type="AlphaFoldDB" id="A0A9D4EX55"/>
<gene>
    <name evidence="1" type="ORF">DPMN_164125</name>
</gene>
<organism evidence="1 2">
    <name type="scientific">Dreissena polymorpha</name>
    <name type="common">Zebra mussel</name>
    <name type="synonym">Mytilus polymorpha</name>
    <dbReference type="NCBI Taxonomy" id="45954"/>
    <lineage>
        <taxon>Eukaryota</taxon>
        <taxon>Metazoa</taxon>
        <taxon>Spiralia</taxon>
        <taxon>Lophotrochozoa</taxon>
        <taxon>Mollusca</taxon>
        <taxon>Bivalvia</taxon>
        <taxon>Autobranchia</taxon>
        <taxon>Heteroconchia</taxon>
        <taxon>Euheterodonta</taxon>
        <taxon>Imparidentia</taxon>
        <taxon>Neoheterodontei</taxon>
        <taxon>Myida</taxon>
        <taxon>Dreissenoidea</taxon>
        <taxon>Dreissenidae</taxon>
        <taxon>Dreissena</taxon>
    </lineage>
</organism>
<dbReference type="Proteomes" id="UP000828390">
    <property type="component" value="Unassembled WGS sequence"/>
</dbReference>
<proteinExistence type="predicted"/>
<comment type="caution">
    <text evidence="1">The sequence shown here is derived from an EMBL/GenBank/DDBJ whole genome shotgun (WGS) entry which is preliminary data.</text>
</comment>